<dbReference type="SUPFAM" id="SSF52777">
    <property type="entry name" value="CoA-dependent acyltransferases"/>
    <property type="match status" value="1"/>
</dbReference>
<reference evidence="7 8" key="1">
    <citation type="submission" date="2022-10" db="EMBL/GenBank/DDBJ databases">
        <title>Draft genome assembly of moderately radiation resistant bacterium Metabacillus halosaccharovorans.</title>
        <authorList>
            <person name="Pal S."/>
            <person name="Gopinathan A."/>
        </authorList>
    </citation>
    <scope>NUCLEOTIDE SEQUENCE [LARGE SCALE GENOMIC DNA]</scope>
    <source>
        <strain evidence="7 8">VITHBRA001</strain>
    </source>
</reference>
<dbReference type="InterPro" id="IPR020845">
    <property type="entry name" value="AMP-binding_CS"/>
</dbReference>
<dbReference type="InterPro" id="IPR001242">
    <property type="entry name" value="Condensation_dom"/>
</dbReference>
<dbReference type="InterPro" id="IPR045851">
    <property type="entry name" value="AMP-bd_C_sf"/>
</dbReference>
<dbReference type="PROSITE" id="PS50075">
    <property type="entry name" value="CARRIER"/>
    <property type="match status" value="1"/>
</dbReference>
<dbReference type="Gene3D" id="3.30.300.30">
    <property type="match status" value="1"/>
</dbReference>
<comment type="cofactor">
    <cofactor evidence="1">
        <name>pantetheine 4'-phosphate</name>
        <dbReference type="ChEBI" id="CHEBI:47942"/>
    </cofactor>
</comment>
<dbReference type="InterPro" id="IPR000873">
    <property type="entry name" value="AMP-dep_synth/lig_dom"/>
</dbReference>
<evidence type="ECO:0000313" key="7">
    <source>
        <dbReference type="EMBL" id="MCV9888130.1"/>
    </source>
</evidence>
<dbReference type="PANTHER" id="PTHR45527">
    <property type="entry name" value="NONRIBOSOMAL PEPTIDE SYNTHETASE"/>
    <property type="match status" value="1"/>
</dbReference>
<dbReference type="Gene3D" id="3.40.50.980">
    <property type="match status" value="2"/>
</dbReference>
<dbReference type="RefSeq" id="WP_264144318.1">
    <property type="nucleotide sequence ID" value="NZ_JAOYEY010000049.1"/>
</dbReference>
<protein>
    <submittedName>
        <fullName evidence="7">Amino acid adenylation domain-containing protein</fullName>
    </submittedName>
</protein>
<dbReference type="Gene3D" id="1.10.1200.10">
    <property type="entry name" value="ACP-like"/>
    <property type="match status" value="1"/>
</dbReference>
<keyword evidence="5" id="KW-0045">Antibiotic biosynthesis</keyword>
<organism evidence="7 8">
    <name type="scientific">Metabacillus halosaccharovorans</name>
    <dbReference type="NCBI Taxonomy" id="930124"/>
    <lineage>
        <taxon>Bacteria</taxon>
        <taxon>Bacillati</taxon>
        <taxon>Bacillota</taxon>
        <taxon>Bacilli</taxon>
        <taxon>Bacillales</taxon>
        <taxon>Bacillaceae</taxon>
        <taxon>Metabacillus</taxon>
    </lineage>
</organism>
<dbReference type="Pfam" id="PF13193">
    <property type="entry name" value="AMP-binding_C"/>
    <property type="match status" value="1"/>
</dbReference>
<gene>
    <name evidence="7" type="ORF">OIH86_21010</name>
</gene>
<dbReference type="Gene3D" id="2.30.38.10">
    <property type="entry name" value="Luciferase, Domain 3"/>
    <property type="match status" value="1"/>
</dbReference>
<evidence type="ECO:0000256" key="4">
    <source>
        <dbReference type="ARBA" id="ARBA00022553"/>
    </source>
</evidence>
<keyword evidence="4" id="KW-0597">Phosphoprotein</keyword>
<comment type="caution">
    <text evidence="7">The sequence shown here is derived from an EMBL/GenBank/DDBJ whole genome shotgun (WGS) entry which is preliminary data.</text>
</comment>
<evidence type="ECO:0000313" key="8">
    <source>
        <dbReference type="Proteomes" id="UP001526147"/>
    </source>
</evidence>
<keyword evidence="3" id="KW-0596">Phosphopantetheine</keyword>
<evidence type="ECO:0000256" key="3">
    <source>
        <dbReference type="ARBA" id="ARBA00022450"/>
    </source>
</evidence>
<evidence type="ECO:0000256" key="2">
    <source>
        <dbReference type="ARBA" id="ARBA00006432"/>
    </source>
</evidence>
<dbReference type="InterPro" id="IPR006162">
    <property type="entry name" value="Ppantetheine_attach_site"/>
</dbReference>
<dbReference type="Pfam" id="PF00501">
    <property type="entry name" value="AMP-binding"/>
    <property type="match status" value="1"/>
</dbReference>
<keyword evidence="8" id="KW-1185">Reference proteome</keyword>
<dbReference type="InterPro" id="IPR010071">
    <property type="entry name" value="AA_adenyl_dom"/>
</dbReference>
<evidence type="ECO:0000256" key="5">
    <source>
        <dbReference type="ARBA" id="ARBA00023194"/>
    </source>
</evidence>
<dbReference type="PROSITE" id="PS00455">
    <property type="entry name" value="AMP_BINDING"/>
    <property type="match status" value="1"/>
</dbReference>
<dbReference type="Gene3D" id="3.30.559.30">
    <property type="entry name" value="Nonribosomal peptide synthetase, condensation domain"/>
    <property type="match status" value="1"/>
</dbReference>
<dbReference type="Pfam" id="PF00668">
    <property type="entry name" value="Condensation"/>
    <property type="match status" value="1"/>
</dbReference>
<dbReference type="CDD" id="cd12117">
    <property type="entry name" value="A_NRPS_Srf_like"/>
    <property type="match status" value="1"/>
</dbReference>
<evidence type="ECO:0000259" key="6">
    <source>
        <dbReference type="PROSITE" id="PS50075"/>
    </source>
</evidence>
<evidence type="ECO:0000256" key="1">
    <source>
        <dbReference type="ARBA" id="ARBA00001957"/>
    </source>
</evidence>
<dbReference type="InterPro" id="IPR036736">
    <property type="entry name" value="ACP-like_sf"/>
</dbReference>
<dbReference type="Pfam" id="PF00550">
    <property type="entry name" value="PP-binding"/>
    <property type="match status" value="1"/>
</dbReference>
<dbReference type="Proteomes" id="UP001526147">
    <property type="component" value="Unassembled WGS sequence"/>
</dbReference>
<dbReference type="SUPFAM" id="SSF56801">
    <property type="entry name" value="Acetyl-CoA synthetase-like"/>
    <property type="match status" value="1"/>
</dbReference>
<dbReference type="NCBIfam" id="TIGR01733">
    <property type="entry name" value="AA-adenyl-dom"/>
    <property type="match status" value="1"/>
</dbReference>
<dbReference type="SUPFAM" id="SSF47336">
    <property type="entry name" value="ACP-like"/>
    <property type="match status" value="1"/>
</dbReference>
<feature type="domain" description="Carrier" evidence="6">
    <location>
        <begin position="765"/>
        <end position="839"/>
    </location>
</feature>
<name>A0ABT3DM39_9BACI</name>
<dbReference type="PROSITE" id="PS00012">
    <property type="entry name" value="PHOSPHOPANTETHEINE"/>
    <property type="match status" value="1"/>
</dbReference>
<dbReference type="PANTHER" id="PTHR45527:SF1">
    <property type="entry name" value="FATTY ACID SYNTHASE"/>
    <property type="match status" value="1"/>
</dbReference>
<dbReference type="EMBL" id="JAOYEY010000049">
    <property type="protein sequence ID" value="MCV9888130.1"/>
    <property type="molecule type" value="Genomic_DNA"/>
</dbReference>
<proteinExistence type="inferred from homology"/>
<dbReference type="InterPro" id="IPR025110">
    <property type="entry name" value="AMP-bd_C"/>
</dbReference>
<comment type="similarity">
    <text evidence="2">Belongs to the ATP-dependent AMP-binding enzyme family.</text>
</comment>
<sequence length="840" mass="95060">MFVLTEETVKMREFWLEQLSGEKSSNMLLPDVLRTPNMMQPAIGMVETNIDDDTFRSLTQYCKESDFLWYCFLFAGLNVCLYKYSGYQDFLIGSPHQDEMSKNESILPIRSEIDSEMSFKEWVLQVKERLAVAYEFQQFPLDMLISELGLSVDGETNSLINFVASFEGLHSPFLSKINEQTIQILFSRSGGKLGIKLQYPSEYYAKDSIKRFVHSFKHVLQSAVRLIDKPIKELSICPPEEEHIILNEFNIKLSKAEGKKTIAGFFEQQIANHVDKVALIDKNRQMTYSELNHQANKLAAVLKKNWNIKPNEFVAVYMNRGIDYIVSILAVLKAGGAYVPLDIDYPNERIQYILKDSKAKLLLTDHETENLSTDSIPILQVFDLLDGEEQQLDISYSTKSEDLAYLLYTSGTTGFPKGTLIEQRNVIHLVVDQDYLTFNSQTCMLQASSVVFDLSTLEIWGTLLNGSTLVLVDKQTLIEPMKLETAMQNYKVNSAILTTALFHHVASHRPELFKELTQLLTGGETLSAVLADKALQMNPELKLVNAYGPTECTVLTTAHDVKIGEKGNISIGKPVKGTNVKIIGVDGQIQPIGVLGELCIAGNGVGRGYLNKPETTSECFISDTDQENRLMYKTGDLARWREDGSIEFLGRKDRQVKLRGYRIELGEIENCLLNHKDILETVVHPIEVNKQQLLCAYIVQTAEADADVYDLQMHLKQTLPEYMVPAAFVPVHRIPLTVSGKLDVTKLPAPTDLHFGIQQEKDDRLPQSEEERKIAAIWSDILGIRQITLDHNFFELGGHSLKLILLAEQLQQAGYPVNTMDLYKYPTIASFLENQWKQRN</sequence>
<dbReference type="InterPro" id="IPR009081">
    <property type="entry name" value="PP-bd_ACP"/>
</dbReference>
<accession>A0ABT3DM39</accession>